<comment type="caution">
    <text evidence="7">Lacks conserved residue(s) required for the propagation of feature annotation.</text>
</comment>
<evidence type="ECO:0000256" key="4">
    <source>
        <dbReference type="ARBA" id="ARBA00022729"/>
    </source>
</evidence>
<dbReference type="InterPro" id="IPR036852">
    <property type="entry name" value="Peptidase_S8/S53_dom_sf"/>
</dbReference>
<dbReference type="InterPro" id="IPR045051">
    <property type="entry name" value="SBT"/>
</dbReference>
<keyword evidence="4" id="KW-0732">Signal</keyword>
<comment type="caution">
    <text evidence="9">The sequence shown here is derived from an EMBL/GenBank/DDBJ whole genome shotgun (WGS) entry which is preliminary data.</text>
</comment>
<comment type="subcellular location">
    <subcellularLocation>
        <location evidence="1">Secreted</location>
    </subcellularLocation>
</comment>
<dbReference type="STRING" id="63057.A0A2P5FYZ3"/>
<dbReference type="GO" id="GO:0006508">
    <property type="term" value="P:proteolysis"/>
    <property type="evidence" value="ECO:0007669"/>
    <property type="project" value="UniProtKB-KW"/>
</dbReference>
<evidence type="ECO:0000256" key="1">
    <source>
        <dbReference type="ARBA" id="ARBA00004613"/>
    </source>
</evidence>
<reference evidence="10" key="1">
    <citation type="submission" date="2016-06" db="EMBL/GenBank/DDBJ databases">
        <title>Parallel loss of symbiosis genes in relatives of nitrogen-fixing non-legume Parasponia.</title>
        <authorList>
            <person name="Van Velzen R."/>
            <person name="Holmer R."/>
            <person name="Bu F."/>
            <person name="Rutten L."/>
            <person name="Van Zeijl A."/>
            <person name="Liu W."/>
            <person name="Santuari L."/>
            <person name="Cao Q."/>
            <person name="Sharma T."/>
            <person name="Shen D."/>
            <person name="Roswanjaya Y."/>
            <person name="Wardhani T."/>
            <person name="Kalhor M.S."/>
            <person name="Jansen J."/>
            <person name="Van den Hoogen J."/>
            <person name="Gungor B."/>
            <person name="Hartog M."/>
            <person name="Hontelez J."/>
            <person name="Verver J."/>
            <person name="Yang W.-C."/>
            <person name="Schijlen E."/>
            <person name="Repin R."/>
            <person name="Schilthuizen M."/>
            <person name="Schranz E."/>
            <person name="Heidstra R."/>
            <person name="Miyata K."/>
            <person name="Fedorova E."/>
            <person name="Kohlen W."/>
            <person name="Bisseling T."/>
            <person name="Smit S."/>
            <person name="Geurts R."/>
        </authorList>
    </citation>
    <scope>NUCLEOTIDE SEQUENCE [LARGE SCALE GENOMIC DNA]</scope>
    <source>
        <strain evidence="10">cv. RG33-2</strain>
    </source>
</reference>
<evidence type="ECO:0000256" key="2">
    <source>
        <dbReference type="ARBA" id="ARBA00011073"/>
    </source>
</evidence>
<keyword evidence="3" id="KW-0645">Protease</keyword>
<dbReference type="Proteomes" id="UP000237000">
    <property type="component" value="Unassembled WGS sequence"/>
</dbReference>
<dbReference type="InterPro" id="IPR023828">
    <property type="entry name" value="Peptidase_S8_Ser-AS"/>
</dbReference>
<protein>
    <submittedName>
        <fullName evidence="9">Peptidase S8, subtilisin-related</fullName>
    </submittedName>
</protein>
<keyword evidence="10" id="KW-1185">Reference proteome</keyword>
<proteinExistence type="inferred from homology"/>
<accession>A0A2P5FYZ3</accession>
<sequence length="213" mass="22763">MIGAILVSTEPKLFELGGVPCQCIVINPKQASTVLKYAETNQMPMVRVKFQQTIIGREAGRARAVAFYSSRGPSHNSPGALKPDLMAPGSLILAGWIPNDAVGSIGPSVVLSSEYNMISGTSMACPHVSGVAALLKAAHPEWSPAAIRSAMMTTAFTFDNTRKPIVENGFKSRIASPLAMGAGQIDPNRALDTGLIYDATPQDYVDYVFHEFH</sequence>
<gene>
    <name evidence="9" type="ORF">TorRG33x02_010660</name>
</gene>
<dbReference type="InParanoid" id="A0A2P5FYZ3"/>
<comment type="similarity">
    <text evidence="2 7">Belongs to the peptidase S8 family.</text>
</comment>
<dbReference type="InterPro" id="IPR000209">
    <property type="entry name" value="Peptidase_S8/S53_dom"/>
</dbReference>
<dbReference type="PANTHER" id="PTHR10795">
    <property type="entry name" value="PROPROTEIN CONVERTASE SUBTILISIN/KEXIN"/>
    <property type="match status" value="1"/>
</dbReference>
<dbReference type="PROSITE" id="PS51892">
    <property type="entry name" value="SUBTILASE"/>
    <property type="match status" value="1"/>
</dbReference>
<organism evidence="9 10">
    <name type="scientific">Trema orientale</name>
    <name type="common">Charcoal tree</name>
    <name type="synonym">Celtis orientalis</name>
    <dbReference type="NCBI Taxonomy" id="63057"/>
    <lineage>
        <taxon>Eukaryota</taxon>
        <taxon>Viridiplantae</taxon>
        <taxon>Streptophyta</taxon>
        <taxon>Embryophyta</taxon>
        <taxon>Tracheophyta</taxon>
        <taxon>Spermatophyta</taxon>
        <taxon>Magnoliopsida</taxon>
        <taxon>eudicotyledons</taxon>
        <taxon>Gunneridae</taxon>
        <taxon>Pentapetalae</taxon>
        <taxon>rosids</taxon>
        <taxon>fabids</taxon>
        <taxon>Rosales</taxon>
        <taxon>Cannabaceae</taxon>
        <taxon>Trema</taxon>
    </lineage>
</organism>
<keyword evidence="5" id="KW-0378">Hydrolase</keyword>
<evidence type="ECO:0000256" key="7">
    <source>
        <dbReference type="PROSITE-ProRule" id="PRU01240"/>
    </source>
</evidence>
<evidence type="ECO:0000313" key="9">
    <source>
        <dbReference type="EMBL" id="POO03005.1"/>
    </source>
</evidence>
<name>A0A2P5FYZ3_TREOI</name>
<dbReference type="EMBL" id="JXTC01000003">
    <property type="protein sequence ID" value="POO03005.1"/>
    <property type="molecule type" value="Genomic_DNA"/>
</dbReference>
<feature type="domain" description="Peptidase S8/S53" evidence="8">
    <location>
        <begin position="42"/>
        <end position="161"/>
    </location>
</feature>
<dbReference type="GO" id="GO:0005576">
    <property type="term" value="C:extracellular region"/>
    <property type="evidence" value="ECO:0007669"/>
    <property type="project" value="UniProtKB-SubCell"/>
</dbReference>
<evidence type="ECO:0000256" key="3">
    <source>
        <dbReference type="ARBA" id="ARBA00022670"/>
    </source>
</evidence>
<evidence type="ECO:0000256" key="5">
    <source>
        <dbReference type="ARBA" id="ARBA00022801"/>
    </source>
</evidence>
<dbReference type="PROSITE" id="PS00138">
    <property type="entry name" value="SUBTILASE_SER"/>
    <property type="match status" value="1"/>
</dbReference>
<dbReference type="OrthoDB" id="4806556at2759"/>
<dbReference type="Pfam" id="PF00082">
    <property type="entry name" value="Peptidase_S8"/>
    <property type="match status" value="1"/>
</dbReference>
<dbReference type="Gene3D" id="3.40.50.200">
    <property type="entry name" value="Peptidase S8/S53 domain"/>
    <property type="match status" value="1"/>
</dbReference>
<dbReference type="SUPFAM" id="SSF52743">
    <property type="entry name" value="Subtilisin-like"/>
    <property type="match status" value="1"/>
</dbReference>
<evidence type="ECO:0000256" key="6">
    <source>
        <dbReference type="ARBA" id="ARBA00022825"/>
    </source>
</evidence>
<keyword evidence="6" id="KW-0720">Serine protease</keyword>
<dbReference type="GO" id="GO:0004252">
    <property type="term" value="F:serine-type endopeptidase activity"/>
    <property type="evidence" value="ECO:0007669"/>
    <property type="project" value="InterPro"/>
</dbReference>
<evidence type="ECO:0000259" key="8">
    <source>
        <dbReference type="Pfam" id="PF00082"/>
    </source>
</evidence>
<dbReference type="AlphaFoldDB" id="A0A2P5FYZ3"/>
<evidence type="ECO:0000313" key="10">
    <source>
        <dbReference type="Proteomes" id="UP000237000"/>
    </source>
</evidence>